<reference evidence="1" key="1">
    <citation type="submission" date="2014-11" db="EMBL/GenBank/DDBJ databases">
        <authorList>
            <person name="Amaro Gonzalez C."/>
        </authorList>
    </citation>
    <scope>NUCLEOTIDE SEQUENCE</scope>
</reference>
<proteinExistence type="predicted"/>
<dbReference type="EMBL" id="GBXM01093967">
    <property type="protein sequence ID" value="JAH14610.1"/>
    <property type="molecule type" value="Transcribed_RNA"/>
</dbReference>
<accession>A0A0E9QE46</accession>
<organism evidence="1">
    <name type="scientific">Anguilla anguilla</name>
    <name type="common">European freshwater eel</name>
    <name type="synonym">Muraena anguilla</name>
    <dbReference type="NCBI Taxonomy" id="7936"/>
    <lineage>
        <taxon>Eukaryota</taxon>
        <taxon>Metazoa</taxon>
        <taxon>Chordata</taxon>
        <taxon>Craniata</taxon>
        <taxon>Vertebrata</taxon>
        <taxon>Euteleostomi</taxon>
        <taxon>Actinopterygii</taxon>
        <taxon>Neopterygii</taxon>
        <taxon>Teleostei</taxon>
        <taxon>Anguilliformes</taxon>
        <taxon>Anguillidae</taxon>
        <taxon>Anguilla</taxon>
    </lineage>
</organism>
<protein>
    <submittedName>
        <fullName evidence="1">Uncharacterized protein</fullName>
    </submittedName>
</protein>
<evidence type="ECO:0000313" key="1">
    <source>
        <dbReference type="EMBL" id="JAH14610.1"/>
    </source>
</evidence>
<reference evidence="1" key="2">
    <citation type="journal article" date="2015" name="Fish Shellfish Immunol.">
        <title>Early steps in the European eel (Anguilla anguilla)-Vibrio vulnificus interaction in the gills: Role of the RtxA13 toxin.</title>
        <authorList>
            <person name="Callol A."/>
            <person name="Pajuelo D."/>
            <person name="Ebbesson L."/>
            <person name="Teles M."/>
            <person name="MacKenzie S."/>
            <person name="Amaro C."/>
        </authorList>
    </citation>
    <scope>NUCLEOTIDE SEQUENCE</scope>
</reference>
<dbReference type="AlphaFoldDB" id="A0A0E9QE46"/>
<name>A0A0E9QE46_ANGAN</name>
<sequence>MGVYAKKGGVAGRKIDPLWHACPRMKPLTSNVNASSVVFVFT</sequence>